<dbReference type="InterPro" id="IPR014717">
    <property type="entry name" value="Transl_elong_EF1B/ribsomal_bS6"/>
</dbReference>
<dbReference type="GO" id="GO:0005737">
    <property type="term" value="C:cytoplasm"/>
    <property type="evidence" value="ECO:0007669"/>
    <property type="project" value="UniProtKB-ARBA"/>
</dbReference>
<dbReference type="HAMAP" id="MF_00360">
    <property type="entry name" value="Ribosomal_bS6"/>
    <property type="match status" value="1"/>
</dbReference>
<gene>
    <name evidence="3 4" type="primary">rpsF</name>
    <name evidence="4" type="ORF">KC614_01745</name>
</gene>
<reference evidence="4" key="1">
    <citation type="submission" date="2020-04" db="EMBL/GenBank/DDBJ databases">
        <authorList>
            <person name="Zhang T."/>
        </authorList>
    </citation>
    <scope>NUCLEOTIDE SEQUENCE</scope>
    <source>
        <strain evidence="4">HKST-UBA03</strain>
    </source>
</reference>
<evidence type="ECO:0000313" key="5">
    <source>
        <dbReference type="Proteomes" id="UP000751518"/>
    </source>
</evidence>
<evidence type="ECO:0000256" key="1">
    <source>
        <dbReference type="ARBA" id="ARBA00009512"/>
    </source>
</evidence>
<evidence type="ECO:0000256" key="2">
    <source>
        <dbReference type="ARBA" id="ARBA00035294"/>
    </source>
</evidence>
<protein>
    <recommendedName>
        <fullName evidence="2 3">Small ribosomal subunit protein bS6</fullName>
    </recommendedName>
</protein>
<sequence length="96" mass="11221">MNNRSQYELMVILDPDMEEGKSLDAVRSLVIDRDMEIKEEDLWGLRTLAYPINKKTQGRYALFYVSTNDRSKLVDLKKELNIHSAVLRYTLIKSRG</sequence>
<dbReference type="InterPro" id="IPR000529">
    <property type="entry name" value="Ribosomal_bS6"/>
</dbReference>
<accession>A0A955LK74</accession>
<dbReference type="EMBL" id="JAGQKZ010000010">
    <property type="protein sequence ID" value="MCA9391908.1"/>
    <property type="molecule type" value="Genomic_DNA"/>
</dbReference>
<dbReference type="InterPro" id="IPR020814">
    <property type="entry name" value="Ribosomal_S6_plastid/chlpt"/>
</dbReference>
<comment type="caution">
    <text evidence="4">The sequence shown here is derived from an EMBL/GenBank/DDBJ whole genome shotgun (WGS) entry which is preliminary data.</text>
</comment>
<dbReference type="PANTHER" id="PTHR21011">
    <property type="entry name" value="MITOCHONDRIAL 28S RIBOSOMAL PROTEIN S6"/>
    <property type="match status" value="1"/>
</dbReference>
<dbReference type="CDD" id="cd00473">
    <property type="entry name" value="bS6"/>
    <property type="match status" value="1"/>
</dbReference>
<name>A0A955LK74_UNCKA</name>
<comment type="similarity">
    <text evidence="1 3">Belongs to the bacterial ribosomal protein bS6 family.</text>
</comment>
<comment type="function">
    <text evidence="3">Binds together with bS18 to 16S ribosomal RNA.</text>
</comment>
<dbReference type="Pfam" id="PF01250">
    <property type="entry name" value="Ribosomal_S6"/>
    <property type="match status" value="1"/>
</dbReference>
<dbReference type="SUPFAM" id="SSF54995">
    <property type="entry name" value="Ribosomal protein S6"/>
    <property type="match status" value="1"/>
</dbReference>
<proteinExistence type="inferred from homology"/>
<dbReference type="PANTHER" id="PTHR21011:SF1">
    <property type="entry name" value="SMALL RIBOSOMAL SUBUNIT PROTEIN BS6M"/>
    <property type="match status" value="1"/>
</dbReference>
<dbReference type="GO" id="GO:0003735">
    <property type="term" value="F:structural constituent of ribosome"/>
    <property type="evidence" value="ECO:0007669"/>
    <property type="project" value="InterPro"/>
</dbReference>
<dbReference type="GO" id="GO:0006412">
    <property type="term" value="P:translation"/>
    <property type="evidence" value="ECO:0007669"/>
    <property type="project" value="UniProtKB-UniRule"/>
</dbReference>
<dbReference type="AlphaFoldDB" id="A0A955LK74"/>
<dbReference type="GO" id="GO:0070181">
    <property type="term" value="F:small ribosomal subunit rRNA binding"/>
    <property type="evidence" value="ECO:0007669"/>
    <property type="project" value="TreeGrafter"/>
</dbReference>
<dbReference type="Proteomes" id="UP000751518">
    <property type="component" value="Unassembled WGS sequence"/>
</dbReference>
<dbReference type="Gene3D" id="3.30.70.60">
    <property type="match status" value="1"/>
</dbReference>
<dbReference type="InterPro" id="IPR035980">
    <property type="entry name" value="Ribosomal_bS6_sf"/>
</dbReference>
<keyword evidence="3" id="KW-0694">RNA-binding</keyword>
<dbReference type="NCBIfam" id="TIGR00166">
    <property type="entry name" value="S6"/>
    <property type="match status" value="1"/>
</dbReference>
<dbReference type="GO" id="GO:0005840">
    <property type="term" value="C:ribosome"/>
    <property type="evidence" value="ECO:0007669"/>
    <property type="project" value="UniProtKB-KW"/>
</dbReference>
<dbReference type="GO" id="GO:1990904">
    <property type="term" value="C:ribonucleoprotein complex"/>
    <property type="evidence" value="ECO:0007669"/>
    <property type="project" value="UniProtKB-KW"/>
</dbReference>
<keyword evidence="3" id="KW-0699">rRNA-binding</keyword>
<reference evidence="4" key="2">
    <citation type="journal article" date="2021" name="Microbiome">
        <title>Successional dynamics and alternative stable states in a saline activated sludge microbial community over 9 years.</title>
        <authorList>
            <person name="Wang Y."/>
            <person name="Ye J."/>
            <person name="Ju F."/>
            <person name="Liu L."/>
            <person name="Boyd J.A."/>
            <person name="Deng Y."/>
            <person name="Parks D.H."/>
            <person name="Jiang X."/>
            <person name="Yin X."/>
            <person name="Woodcroft B.J."/>
            <person name="Tyson G.W."/>
            <person name="Hugenholtz P."/>
            <person name="Polz M.F."/>
            <person name="Zhang T."/>
        </authorList>
    </citation>
    <scope>NUCLEOTIDE SEQUENCE</scope>
    <source>
        <strain evidence="4">HKST-UBA03</strain>
    </source>
</reference>
<evidence type="ECO:0000256" key="3">
    <source>
        <dbReference type="HAMAP-Rule" id="MF_00360"/>
    </source>
</evidence>
<organism evidence="4 5">
    <name type="scientific">candidate division WWE3 bacterium</name>
    <dbReference type="NCBI Taxonomy" id="2053526"/>
    <lineage>
        <taxon>Bacteria</taxon>
        <taxon>Katanobacteria</taxon>
    </lineage>
</organism>
<keyword evidence="3 4" id="KW-0689">Ribosomal protein</keyword>
<evidence type="ECO:0000313" key="4">
    <source>
        <dbReference type="EMBL" id="MCA9391908.1"/>
    </source>
</evidence>
<keyword evidence="3" id="KW-0687">Ribonucleoprotein</keyword>